<reference evidence="4 5" key="1">
    <citation type="submission" date="2024-02" db="EMBL/GenBank/DDBJ databases">
        <title>Lysinimicrobium sediminis NBRC 112286.</title>
        <authorList>
            <person name="Ichikawa N."/>
            <person name="Katano-Makiyama Y."/>
            <person name="Hidaka K."/>
        </authorList>
    </citation>
    <scope>NUCLEOTIDE SEQUENCE [LARGE SCALE GENOMIC DNA]</scope>
    <source>
        <strain evidence="4 5">NBRC 112286</strain>
    </source>
</reference>
<dbReference type="PROSITE" id="PS50113">
    <property type="entry name" value="PAC"/>
    <property type="match status" value="1"/>
</dbReference>
<dbReference type="SUPFAM" id="SSF55785">
    <property type="entry name" value="PYP-like sensor domain (PAS domain)"/>
    <property type="match status" value="1"/>
</dbReference>
<evidence type="ECO:0000259" key="3">
    <source>
        <dbReference type="PROSITE" id="PS50887"/>
    </source>
</evidence>
<protein>
    <submittedName>
        <fullName evidence="4">Diguanylate cyclase DgcE</fullName>
    </submittedName>
</protein>
<name>A0ABP9WL99_9MICO</name>
<comment type="caution">
    <text evidence="4">The sequence shown here is derived from an EMBL/GenBank/DDBJ whole genome shotgun (WGS) entry which is preliminary data.</text>
</comment>
<evidence type="ECO:0000313" key="4">
    <source>
        <dbReference type="EMBL" id="GAA5519481.1"/>
    </source>
</evidence>
<dbReference type="InterPro" id="IPR029787">
    <property type="entry name" value="Nucleotide_cyclase"/>
</dbReference>
<dbReference type="SMART" id="SM00091">
    <property type="entry name" value="PAS"/>
    <property type="match status" value="1"/>
</dbReference>
<dbReference type="InterPro" id="IPR000014">
    <property type="entry name" value="PAS"/>
</dbReference>
<dbReference type="SUPFAM" id="SSF55073">
    <property type="entry name" value="Nucleotide cyclase"/>
    <property type="match status" value="1"/>
</dbReference>
<keyword evidence="5" id="KW-1185">Reference proteome</keyword>
<dbReference type="CDD" id="cd00130">
    <property type="entry name" value="PAS"/>
    <property type="match status" value="1"/>
</dbReference>
<dbReference type="InterPro" id="IPR000700">
    <property type="entry name" value="PAS-assoc_C"/>
</dbReference>
<organism evidence="4 5">
    <name type="scientific">Demequina sediminis</name>
    <dbReference type="NCBI Taxonomy" id="1930058"/>
    <lineage>
        <taxon>Bacteria</taxon>
        <taxon>Bacillati</taxon>
        <taxon>Actinomycetota</taxon>
        <taxon>Actinomycetes</taxon>
        <taxon>Micrococcales</taxon>
        <taxon>Demequinaceae</taxon>
        <taxon>Demequina</taxon>
    </lineage>
</organism>
<dbReference type="Proteomes" id="UP001426770">
    <property type="component" value="Unassembled WGS sequence"/>
</dbReference>
<gene>
    <name evidence="4" type="primary">dgcE</name>
    <name evidence="4" type="ORF">Lsed01_01931</name>
</gene>
<dbReference type="Gene3D" id="3.30.70.270">
    <property type="match status" value="1"/>
</dbReference>
<accession>A0ABP9WL99</accession>
<dbReference type="CDD" id="cd01949">
    <property type="entry name" value="GGDEF"/>
    <property type="match status" value="1"/>
</dbReference>
<dbReference type="InterPro" id="IPR052163">
    <property type="entry name" value="DGC-Regulatory_Protein"/>
</dbReference>
<evidence type="ECO:0000313" key="5">
    <source>
        <dbReference type="Proteomes" id="UP001426770"/>
    </source>
</evidence>
<dbReference type="RefSeq" id="WP_286214225.1">
    <property type="nucleotide sequence ID" value="NZ_AP027736.1"/>
</dbReference>
<dbReference type="PANTHER" id="PTHR46663:SF4">
    <property type="entry name" value="DIGUANYLATE CYCLASE DGCT-RELATED"/>
    <property type="match status" value="1"/>
</dbReference>
<evidence type="ECO:0000259" key="1">
    <source>
        <dbReference type="PROSITE" id="PS50112"/>
    </source>
</evidence>
<feature type="domain" description="GGDEF" evidence="3">
    <location>
        <begin position="169"/>
        <end position="268"/>
    </location>
</feature>
<dbReference type="InterPro" id="IPR013656">
    <property type="entry name" value="PAS_4"/>
</dbReference>
<feature type="domain" description="PAC" evidence="2">
    <location>
        <begin position="82"/>
        <end position="134"/>
    </location>
</feature>
<evidence type="ECO:0000259" key="2">
    <source>
        <dbReference type="PROSITE" id="PS50113"/>
    </source>
</evidence>
<dbReference type="Pfam" id="PF00990">
    <property type="entry name" value="GGDEF"/>
    <property type="match status" value="1"/>
</dbReference>
<dbReference type="PROSITE" id="PS50112">
    <property type="entry name" value="PAS"/>
    <property type="match status" value="1"/>
</dbReference>
<dbReference type="NCBIfam" id="TIGR00229">
    <property type="entry name" value="sensory_box"/>
    <property type="match status" value="1"/>
</dbReference>
<dbReference type="Gene3D" id="3.30.450.20">
    <property type="entry name" value="PAS domain"/>
    <property type="match status" value="1"/>
</dbReference>
<dbReference type="NCBIfam" id="TIGR00254">
    <property type="entry name" value="GGDEF"/>
    <property type="match status" value="1"/>
</dbReference>
<dbReference type="EMBL" id="BAABRR010000010">
    <property type="protein sequence ID" value="GAA5519481.1"/>
    <property type="molecule type" value="Genomic_DNA"/>
</dbReference>
<dbReference type="InterPro" id="IPR043128">
    <property type="entry name" value="Rev_trsase/Diguanyl_cyclase"/>
</dbReference>
<dbReference type="Pfam" id="PF08448">
    <property type="entry name" value="PAS_4"/>
    <property type="match status" value="1"/>
</dbReference>
<proteinExistence type="predicted"/>
<feature type="domain" description="PAS" evidence="1">
    <location>
        <begin position="10"/>
        <end position="48"/>
    </location>
</feature>
<dbReference type="PANTHER" id="PTHR46663">
    <property type="entry name" value="DIGUANYLATE CYCLASE DGCT-RELATED"/>
    <property type="match status" value="1"/>
</dbReference>
<dbReference type="InterPro" id="IPR000160">
    <property type="entry name" value="GGDEF_dom"/>
</dbReference>
<dbReference type="InterPro" id="IPR035965">
    <property type="entry name" value="PAS-like_dom_sf"/>
</dbReference>
<sequence>MTQSIDPAALLDAMTQGMYVADPSRTITYWNAAATRITGYSEPEAIGRFCGDGMLNHVDESGASLCGSRCPLPATITDGRTRSIRVYLHHREGHLVPVNVVASALRDEDGQIIGAVETFTDDSAMSSALHRLHQAERRAATDALTGIGNRRHLEECLERRLEEWETRRRTFGALMIDVDHFKAVNDSAGHAAGDAMLRTIARSLTYTTRGDDGVARFGGGEFVVLTEVAGTDQLLALAARIRMVIAQGRYPGLLAAKAGGRDAVVAAP</sequence>
<dbReference type="PROSITE" id="PS50887">
    <property type="entry name" value="GGDEF"/>
    <property type="match status" value="1"/>
</dbReference>
<dbReference type="SMART" id="SM00267">
    <property type="entry name" value="GGDEF"/>
    <property type="match status" value="1"/>
</dbReference>